<dbReference type="InterPro" id="IPR000873">
    <property type="entry name" value="AMP-dep_synth/lig_dom"/>
</dbReference>
<dbReference type="Pfam" id="PF13570">
    <property type="entry name" value="Beta-prop_ACSF4"/>
    <property type="match status" value="1"/>
</dbReference>
<feature type="domain" description="AMP-dependent synthetase/ligase" evidence="1">
    <location>
        <begin position="17"/>
        <end position="354"/>
    </location>
</feature>
<reference evidence="3 4" key="1">
    <citation type="journal article" date="2015" name="Nat. Commun.">
        <title>Lucilia cuprina genome unlocks parasitic fly biology to underpin future interventions.</title>
        <authorList>
            <person name="Anstead C.A."/>
            <person name="Korhonen P.K."/>
            <person name="Young N.D."/>
            <person name="Hall R.S."/>
            <person name="Jex A.R."/>
            <person name="Murali S.C."/>
            <person name="Hughes D.S."/>
            <person name="Lee S.F."/>
            <person name="Perry T."/>
            <person name="Stroehlein A.J."/>
            <person name="Ansell B.R."/>
            <person name="Breugelmans B."/>
            <person name="Hofmann A."/>
            <person name="Qu J."/>
            <person name="Dugan S."/>
            <person name="Lee S.L."/>
            <person name="Chao H."/>
            <person name="Dinh H."/>
            <person name="Han Y."/>
            <person name="Doddapaneni H.V."/>
            <person name="Worley K.C."/>
            <person name="Muzny D.M."/>
            <person name="Ioannidis P."/>
            <person name="Waterhouse R.M."/>
            <person name="Zdobnov E.M."/>
            <person name="James P.J."/>
            <person name="Bagnall N.H."/>
            <person name="Kotze A.C."/>
            <person name="Gibbs R.A."/>
            <person name="Richards S."/>
            <person name="Batterham P."/>
            <person name="Gasser R.B."/>
        </authorList>
    </citation>
    <scope>NUCLEOTIDE SEQUENCE [LARGE SCALE GENOMIC DNA]</scope>
    <source>
        <strain evidence="3 4">LS</strain>
        <tissue evidence="3">Full body</tissue>
    </source>
</reference>
<protein>
    <submittedName>
        <fullName evidence="3">Putative acyl-CoA synthetase family member 4</fullName>
    </submittedName>
</protein>
<dbReference type="Pfam" id="PF00501">
    <property type="entry name" value="AMP-binding"/>
    <property type="match status" value="1"/>
</dbReference>
<dbReference type="STRING" id="7375.A0A0L0C772"/>
<dbReference type="OrthoDB" id="408177at2759"/>
<dbReference type="Gene3D" id="3.40.50.12780">
    <property type="entry name" value="N-terminal domain of ligase-like"/>
    <property type="match status" value="1"/>
</dbReference>
<accession>A0A0L0C772</accession>
<dbReference type="PANTHER" id="PTHR44394">
    <property type="entry name" value="BETA-ALANINE-ACTIVATING ENZYME"/>
    <property type="match status" value="1"/>
</dbReference>
<name>A0A0L0C772_LUCCU</name>
<feature type="domain" description="Pyrrolo-quinoline quinone repeat" evidence="2">
    <location>
        <begin position="620"/>
        <end position="951"/>
    </location>
</feature>
<dbReference type="GO" id="GO:0043041">
    <property type="term" value="P:amino acid activation for nonribosomal peptide biosynthetic process"/>
    <property type="evidence" value="ECO:0007669"/>
    <property type="project" value="TreeGrafter"/>
</dbReference>
<evidence type="ECO:0000313" key="3">
    <source>
        <dbReference type="EMBL" id="KNC28092.1"/>
    </source>
</evidence>
<organism evidence="3 4">
    <name type="scientific">Lucilia cuprina</name>
    <name type="common">Green bottle fly</name>
    <name type="synonym">Australian sheep blowfly</name>
    <dbReference type="NCBI Taxonomy" id="7375"/>
    <lineage>
        <taxon>Eukaryota</taxon>
        <taxon>Metazoa</taxon>
        <taxon>Ecdysozoa</taxon>
        <taxon>Arthropoda</taxon>
        <taxon>Hexapoda</taxon>
        <taxon>Insecta</taxon>
        <taxon>Pterygota</taxon>
        <taxon>Neoptera</taxon>
        <taxon>Endopterygota</taxon>
        <taxon>Diptera</taxon>
        <taxon>Brachycera</taxon>
        <taxon>Muscomorpha</taxon>
        <taxon>Oestroidea</taxon>
        <taxon>Calliphoridae</taxon>
        <taxon>Luciliinae</taxon>
        <taxon>Lucilia</taxon>
    </lineage>
</organism>
<dbReference type="InterPro" id="IPR042099">
    <property type="entry name" value="ANL_N_sf"/>
</dbReference>
<dbReference type="InterPro" id="IPR002372">
    <property type="entry name" value="PQQ_rpt_dom"/>
</dbReference>
<dbReference type="InterPro" id="IPR018391">
    <property type="entry name" value="PQQ_b-propeller_rpt"/>
</dbReference>
<dbReference type="PANTHER" id="PTHR44394:SF1">
    <property type="entry name" value="BETA-ALANINE-ACTIVATING ENZYME"/>
    <property type="match status" value="1"/>
</dbReference>
<dbReference type="InterPro" id="IPR052091">
    <property type="entry name" value="Beta-ala_Activ/Resist"/>
</dbReference>
<dbReference type="Proteomes" id="UP000037069">
    <property type="component" value="Unassembled WGS sequence"/>
</dbReference>
<evidence type="ECO:0000259" key="2">
    <source>
        <dbReference type="Pfam" id="PF13570"/>
    </source>
</evidence>
<comment type="caution">
    <text evidence="3">The sequence shown here is derived from an EMBL/GenBank/DDBJ whole genome shotgun (WGS) entry which is preliminary data.</text>
</comment>
<dbReference type="InterPro" id="IPR015943">
    <property type="entry name" value="WD40/YVTN_repeat-like_dom_sf"/>
</dbReference>
<sequence>MDLPTIKYQNNPLIYERIALESPKVYSYKSILKEITKCIEYFQQYQVENHVGIAVDIKEHSAASIVLLLSILNHNCRFYCLDFEETKDAKKYLRLSGVKYVISNRFQTFDYNSKQTKYEINILNNTYYLDSCINDSYIENISLCYTIATSGSTGSPKMVHVPYECIEPNITSLSCLLNVQQNDVIFLGSPPTFDPFVVELFLALKTGGSVLITSKEIRLQPQKLLKCMFPGVSIFQTTPSLFRLFGKQSIHDEILQSKSSLRCLILGGEDFPTTLELQTWLPLDFSNSGKRIFNIYGITEVSCWSSIYEFNNKTETKDFGIPLGKPLDDNTFFRLLDKFGNILHHTNCKGELEIVSTKRHCFIPQLDGDDVKMMQLKDVIYRKTGDLIERDGSGDLYYLGRTNNTIKRLGKRLCLDSLSKKVENLLSKENLINSNNVPLEERHSILNNFQKYLENHEQPDKVLYGKELLLNVHGKVDRKRILNEILAKKVCSSAVKLFEDFLTNVMGFQLTDQLERQTKDEICIKRVKLFRNISFLEAGGTSFQALSLATEMADVMENNQEQRKILEMLLDNSTTIEKILQFLTFSRKKLKNSSEFYVKCGRLENYNKNYSLKQLWRCDLKKCIDATPSLYQENVLAVGSHSHLLLTLNAQSGQEISRVELNDRIECTVVFVSSQLALVGCYDGYLYGFDFNNGSISWKLNVKGMIKAKPLVIKNMVIVASYAEQNNIMAFDLRSLSLVWSLKLGAKGIFSSPLLISHDSVLFCTLDGSYALVEAETGTIKWLHKLESPVFSTPAKIQTLHESFIILAEVKGLISICRVENGEKICTFQTEGNVFSGLTIPLTDNSNYNFIIFGCHDKNVYCLKFQHNTKELTLHWQVSLNAAVFSTPIVISQQYILACTTLGLMVLIDLMKGDILTSYDLKAEVFSSPCCLKDKYVYVGSRDNYLYSFELEK</sequence>
<dbReference type="OMA" id="NGNVICC"/>
<proteinExistence type="predicted"/>
<dbReference type="SMART" id="SM00564">
    <property type="entry name" value="PQQ"/>
    <property type="match status" value="5"/>
</dbReference>
<evidence type="ECO:0000313" key="4">
    <source>
        <dbReference type="Proteomes" id="UP000037069"/>
    </source>
</evidence>
<dbReference type="AlphaFoldDB" id="A0A0L0C772"/>
<dbReference type="SUPFAM" id="SSF56801">
    <property type="entry name" value="Acetyl-CoA synthetase-like"/>
    <property type="match status" value="1"/>
</dbReference>
<dbReference type="EMBL" id="JRES01000824">
    <property type="protein sequence ID" value="KNC28092.1"/>
    <property type="molecule type" value="Genomic_DNA"/>
</dbReference>
<dbReference type="Gene3D" id="2.130.10.10">
    <property type="entry name" value="YVTN repeat-like/Quinoprotein amine dehydrogenase"/>
    <property type="match status" value="2"/>
</dbReference>
<dbReference type="SUPFAM" id="SSF50998">
    <property type="entry name" value="Quinoprotein alcohol dehydrogenase-like"/>
    <property type="match status" value="1"/>
</dbReference>
<evidence type="ECO:0000259" key="1">
    <source>
        <dbReference type="Pfam" id="PF00501"/>
    </source>
</evidence>
<gene>
    <name evidence="3" type="ORF">FF38_06258</name>
</gene>
<dbReference type="InterPro" id="IPR011047">
    <property type="entry name" value="Quinoprotein_ADH-like_sf"/>
</dbReference>
<keyword evidence="4" id="KW-1185">Reference proteome</keyword>